<evidence type="ECO:0000259" key="8">
    <source>
        <dbReference type="Pfam" id="PF02608"/>
    </source>
</evidence>
<feature type="signal peptide" evidence="7">
    <location>
        <begin position="1"/>
        <end position="22"/>
    </location>
</feature>
<comment type="similarity">
    <text evidence="2">Belongs to the BMP lipoprotein family.</text>
</comment>
<sequence>MTMRTIRITAVLAVAAALALLAAGCGGGGTSAPDAQTAPAPSALKVGLITDLGQLNDNGFNELAFKGLERAERELGVRGRVIESTSAADYVPNMSTLARQGYDLVVGVGFAQGAAIATAATKFPNVKFAIVDVDQASLKGAPANVRGLLFREEQVGYLVGYLAALAARRESADTISAVGGFKEPPVDRFIAGYRAGAEAAVPGTKVRWDYSQDWDDQAKCKEIALNQIAAGSKVVFQVAGGCGLGALSAARDRKVWGIGVDADQSFLGPHVLTSALKGVDAAVFLTIKAVQDGTFSGGSNAVFGLDQEGVGLGRPSPEAARADLDAVRAVERKIAAGEITGIPTTVG</sequence>
<dbReference type="PANTHER" id="PTHR34296:SF2">
    <property type="entry name" value="ABC TRANSPORTER GUANOSINE-BINDING PROTEIN NUPN"/>
    <property type="match status" value="1"/>
</dbReference>
<evidence type="ECO:0000256" key="4">
    <source>
        <dbReference type="ARBA" id="ARBA00022729"/>
    </source>
</evidence>
<dbReference type="CDD" id="cd06354">
    <property type="entry name" value="PBP1_PrnA-like"/>
    <property type="match status" value="1"/>
</dbReference>
<keyword evidence="5" id="KW-0472">Membrane</keyword>
<dbReference type="InterPro" id="IPR028082">
    <property type="entry name" value="Peripla_BP_I"/>
</dbReference>
<dbReference type="RefSeq" id="WP_114797003.1">
    <property type="nucleotide sequence ID" value="NZ_QQZY01000007.1"/>
</dbReference>
<comment type="subcellular location">
    <subcellularLocation>
        <location evidence="1">Cell membrane</location>
        <topology evidence="1">Lipid-anchor</topology>
    </subcellularLocation>
</comment>
<dbReference type="Gene3D" id="3.40.50.2300">
    <property type="match status" value="2"/>
</dbReference>
<proteinExistence type="inferred from homology"/>
<dbReference type="Proteomes" id="UP000254134">
    <property type="component" value="Unassembled WGS sequence"/>
</dbReference>
<evidence type="ECO:0000256" key="6">
    <source>
        <dbReference type="ARBA" id="ARBA00023288"/>
    </source>
</evidence>
<dbReference type="OrthoDB" id="9784230at2"/>
<dbReference type="Pfam" id="PF02608">
    <property type="entry name" value="Bmp"/>
    <property type="match status" value="1"/>
</dbReference>
<evidence type="ECO:0000313" key="10">
    <source>
        <dbReference type="Proteomes" id="UP000254134"/>
    </source>
</evidence>
<gene>
    <name evidence="9" type="ORF">Gocc_2599</name>
</gene>
<evidence type="ECO:0000256" key="5">
    <source>
        <dbReference type="ARBA" id="ARBA00023136"/>
    </source>
</evidence>
<accession>A0A7M2YUD1</accession>
<protein>
    <submittedName>
        <fullName evidence="9">Putative ABC-type transport system periplasmic component/surface lipoprotein</fullName>
    </submittedName>
</protein>
<comment type="caution">
    <text evidence="9">The sequence shown here is derived from an EMBL/GenBank/DDBJ whole genome shotgun (WGS) entry which is preliminary data.</text>
</comment>
<reference evidence="10" key="2">
    <citation type="journal article" date="2019" name="MicrobiologyOpen">
        <title>High-quality draft genome sequence of Gaiella occulta isolated from a 150 meter deep mineral water borehole and comparison with the genome sequences of other deep-branching lineages of the phylum Actinobacteria.</title>
        <authorList>
            <person name="Severino R."/>
            <person name="Froufe H.J.C."/>
            <person name="Barroso C."/>
            <person name="Albuquerque L."/>
            <person name="Lobo-da-Cunha A."/>
            <person name="da Costa M.S."/>
            <person name="Egas C."/>
        </authorList>
    </citation>
    <scope>NUCLEOTIDE SEQUENCE [LARGE SCALE GENOMIC DNA]</scope>
    <source>
        <strain evidence="10">F2-233</strain>
    </source>
</reference>
<evidence type="ECO:0000256" key="1">
    <source>
        <dbReference type="ARBA" id="ARBA00004193"/>
    </source>
</evidence>
<feature type="chain" id="PRO_5038578091" evidence="7">
    <location>
        <begin position="23"/>
        <end position="347"/>
    </location>
</feature>
<evidence type="ECO:0000313" key="9">
    <source>
        <dbReference type="EMBL" id="RDI73686.1"/>
    </source>
</evidence>
<dbReference type="GO" id="GO:0005886">
    <property type="term" value="C:plasma membrane"/>
    <property type="evidence" value="ECO:0007669"/>
    <property type="project" value="UniProtKB-SubCell"/>
</dbReference>
<evidence type="ECO:0000256" key="7">
    <source>
        <dbReference type="SAM" id="SignalP"/>
    </source>
</evidence>
<dbReference type="AlphaFoldDB" id="A0A7M2YUD1"/>
<dbReference type="EMBL" id="QQZY01000007">
    <property type="protein sequence ID" value="RDI73686.1"/>
    <property type="molecule type" value="Genomic_DNA"/>
</dbReference>
<keyword evidence="6 9" id="KW-0449">Lipoprotein</keyword>
<dbReference type="InterPro" id="IPR050957">
    <property type="entry name" value="BMP_lipoprotein"/>
</dbReference>
<name>A0A7M2YUD1_9ACTN</name>
<evidence type="ECO:0000256" key="3">
    <source>
        <dbReference type="ARBA" id="ARBA00022475"/>
    </source>
</evidence>
<keyword evidence="10" id="KW-1185">Reference proteome</keyword>
<organism evidence="9 10">
    <name type="scientific">Gaiella occulta</name>
    <dbReference type="NCBI Taxonomy" id="1002870"/>
    <lineage>
        <taxon>Bacteria</taxon>
        <taxon>Bacillati</taxon>
        <taxon>Actinomycetota</taxon>
        <taxon>Thermoleophilia</taxon>
        <taxon>Gaiellales</taxon>
        <taxon>Gaiellaceae</taxon>
        <taxon>Gaiella</taxon>
    </lineage>
</organism>
<reference evidence="9 10" key="1">
    <citation type="submission" date="2018-07" db="EMBL/GenBank/DDBJ databases">
        <title>High-quality-draft genome sequence of Gaiella occulta.</title>
        <authorList>
            <person name="Severino R."/>
            <person name="Froufe H.J.C."/>
            <person name="Rainey F.A."/>
            <person name="Barroso C."/>
            <person name="Albuquerque L."/>
            <person name="Lobo-Da-Cunha A."/>
            <person name="Da Costa M.S."/>
            <person name="Egas C."/>
        </authorList>
    </citation>
    <scope>NUCLEOTIDE SEQUENCE [LARGE SCALE GENOMIC DNA]</scope>
    <source>
        <strain evidence="9 10">F2-233</strain>
    </source>
</reference>
<keyword evidence="3" id="KW-1003">Cell membrane</keyword>
<dbReference type="PROSITE" id="PS51257">
    <property type="entry name" value="PROKAR_LIPOPROTEIN"/>
    <property type="match status" value="1"/>
</dbReference>
<evidence type="ECO:0000256" key="2">
    <source>
        <dbReference type="ARBA" id="ARBA00008610"/>
    </source>
</evidence>
<dbReference type="InterPro" id="IPR003760">
    <property type="entry name" value="PnrA-like"/>
</dbReference>
<feature type="domain" description="ABC transporter substrate-binding protein PnrA-like" evidence="8">
    <location>
        <begin position="49"/>
        <end position="339"/>
    </location>
</feature>
<dbReference type="SUPFAM" id="SSF53822">
    <property type="entry name" value="Periplasmic binding protein-like I"/>
    <property type="match status" value="1"/>
</dbReference>
<keyword evidence="4 7" id="KW-0732">Signal</keyword>
<dbReference type="PANTHER" id="PTHR34296">
    <property type="entry name" value="TRANSCRIPTIONAL ACTIVATOR PROTEIN MED"/>
    <property type="match status" value="1"/>
</dbReference>